<dbReference type="GO" id="GO:0072330">
    <property type="term" value="P:monocarboxylic acid biosynthetic process"/>
    <property type="evidence" value="ECO:0007669"/>
    <property type="project" value="UniProtKB-ARBA"/>
</dbReference>
<gene>
    <name evidence="3" type="ORF">PCG10_008372</name>
</gene>
<evidence type="ECO:0000259" key="2">
    <source>
        <dbReference type="Pfam" id="PF12146"/>
    </source>
</evidence>
<dbReference type="InterPro" id="IPR029058">
    <property type="entry name" value="AB_hydrolase_fold"/>
</dbReference>
<dbReference type="SUPFAM" id="SSF53474">
    <property type="entry name" value="alpha/beta-Hydrolases"/>
    <property type="match status" value="1"/>
</dbReference>
<dbReference type="Gene3D" id="1.10.10.800">
    <property type="match status" value="1"/>
</dbReference>
<comment type="caution">
    <text evidence="3">The sequence shown here is derived from an EMBL/GenBank/DDBJ whole genome shotgun (WGS) entry which is preliminary data.</text>
</comment>
<evidence type="ECO:0000256" key="1">
    <source>
        <dbReference type="ARBA" id="ARBA00029464"/>
    </source>
</evidence>
<dbReference type="SMR" id="A0A9P5GIK9"/>
<feature type="domain" description="Serine aminopeptidase S33" evidence="2">
    <location>
        <begin position="50"/>
        <end position="280"/>
    </location>
</feature>
<accession>A0A9P5GIK9</accession>
<dbReference type="Gene3D" id="3.40.50.1820">
    <property type="entry name" value="alpha/beta hydrolase"/>
    <property type="match status" value="1"/>
</dbReference>
<proteinExistence type="inferred from homology"/>
<keyword evidence="4" id="KW-1185">Reference proteome</keyword>
<reference evidence="3" key="1">
    <citation type="submission" date="2020-02" db="EMBL/GenBank/DDBJ databases">
        <authorList>
            <person name="Lichtner F.J."/>
        </authorList>
    </citation>
    <scope>NUCLEOTIDE SEQUENCE</scope>
    <source>
        <strain evidence="3">G10</strain>
    </source>
</reference>
<organism evidence="3 4">
    <name type="scientific">Penicillium crustosum</name>
    <name type="common">Blue mold fungus</name>
    <dbReference type="NCBI Taxonomy" id="36656"/>
    <lineage>
        <taxon>Eukaryota</taxon>
        <taxon>Fungi</taxon>
        <taxon>Dikarya</taxon>
        <taxon>Ascomycota</taxon>
        <taxon>Pezizomycotina</taxon>
        <taxon>Eurotiomycetes</taxon>
        <taxon>Eurotiomycetidae</taxon>
        <taxon>Eurotiales</taxon>
        <taxon>Aspergillaceae</taxon>
        <taxon>Penicillium</taxon>
    </lineage>
</organism>
<dbReference type="InterPro" id="IPR022742">
    <property type="entry name" value="Hydrolase_4"/>
</dbReference>
<sequence>MPNYEKVEFQTLDGLTLRGRLFRAEGAGGNRTAAVVITPPYVIVQDVMVSDIAVYFSQQGITALTYDTRSFGESDGQPRCELDLSKQVDDYSDAFTFLASLPSVDPSKIGFWGISFCATVALNAAALDRRSRFVISVGPIVKASDENPYPIDKVHRVLTKALRDRESQLRGNTPFYVESTCEDGSNPTGFGPELGIEAYELVQRIAASGIAPNFSTQLTLQSFAKILRWHPMQDIKWLGETPMMLMIPGDDTVSLPEEQMRLFDMITGPKRVEVAAGKSHFNVLASEGFEGLMDMQVEFIKQTLGLSS</sequence>
<dbReference type="PANTHER" id="PTHR47751:SF2">
    <property type="entry name" value="DLTD N-TERMINAL DOMAIN PROTEIN (AFU_ORTHOLOGUE AFUA_8G00380)-RELATED"/>
    <property type="match status" value="1"/>
</dbReference>
<dbReference type="GO" id="GO:0017000">
    <property type="term" value="P:antibiotic biosynthetic process"/>
    <property type="evidence" value="ECO:0007669"/>
    <property type="project" value="UniProtKB-ARBA"/>
</dbReference>
<comment type="similarity">
    <text evidence="1">Belongs to the polyketide transferase af380 family.</text>
</comment>
<evidence type="ECO:0000313" key="3">
    <source>
        <dbReference type="EMBL" id="KAF7521436.1"/>
    </source>
</evidence>
<dbReference type="InterPro" id="IPR051411">
    <property type="entry name" value="Polyketide_trans_af380"/>
</dbReference>
<name>A0A9P5GIK9_PENCR</name>
<dbReference type="OrthoDB" id="2498029at2759"/>
<dbReference type="Pfam" id="PF12146">
    <property type="entry name" value="Hydrolase_4"/>
    <property type="match status" value="1"/>
</dbReference>
<dbReference type="Proteomes" id="UP000701341">
    <property type="component" value="Unassembled WGS sequence"/>
</dbReference>
<evidence type="ECO:0000313" key="4">
    <source>
        <dbReference type="Proteomes" id="UP000701341"/>
    </source>
</evidence>
<protein>
    <recommendedName>
        <fullName evidence="2">Serine aminopeptidase S33 domain-containing protein</fullName>
    </recommendedName>
</protein>
<dbReference type="AlphaFoldDB" id="A0A9P5GIK9"/>
<dbReference type="EMBL" id="JAAOZQ010000063">
    <property type="protein sequence ID" value="KAF7521436.1"/>
    <property type="molecule type" value="Genomic_DNA"/>
</dbReference>
<dbReference type="PANTHER" id="PTHR47751">
    <property type="entry name" value="SUPERFAMILY HYDROLASE, PUTATIVE (AFU_ORTHOLOGUE AFUA_2G16580)-RELATED"/>
    <property type="match status" value="1"/>
</dbReference>